<dbReference type="PROSITE" id="PS00941">
    <property type="entry name" value="CARBOXYLESTERASE_B_2"/>
    <property type="match status" value="1"/>
</dbReference>
<evidence type="ECO:0000256" key="2">
    <source>
        <dbReference type="ARBA" id="ARBA00022487"/>
    </source>
</evidence>
<feature type="domain" description="Carboxylesterase type B" evidence="8">
    <location>
        <begin position="16"/>
        <end position="506"/>
    </location>
</feature>
<protein>
    <recommendedName>
        <fullName evidence="6">Carboxylic ester hydrolase</fullName>
        <ecNumber evidence="6">3.1.1.-</ecNumber>
    </recommendedName>
</protein>
<dbReference type="InterPro" id="IPR029058">
    <property type="entry name" value="AB_hydrolase_fold"/>
</dbReference>
<feature type="signal peptide" evidence="7">
    <location>
        <begin position="1"/>
        <end position="15"/>
    </location>
</feature>
<dbReference type="InterPro" id="IPR019819">
    <property type="entry name" value="Carboxylesterase_B_CS"/>
</dbReference>
<dbReference type="PANTHER" id="PTHR43142">
    <property type="entry name" value="CARBOXYLIC ESTER HYDROLASE"/>
    <property type="match status" value="1"/>
</dbReference>
<evidence type="ECO:0000256" key="3">
    <source>
        <dbReference type="ARBA" id="ARBA00022801"/>
    </source>
</evidence>
<dbReference type="SUPFAM" id="SSF53474">
    <property type="entry name" value="alpha/beta-Hydrolases"/>
    <property type="match status" value="1"/>
</dbReference>
<dbReference type="Pfam" id="PF00135">
    <property type="entry name" value="COesterase"/>
    <property type="match status" value="1"/>
</dbReference>
<keyword evidence="5" id="KW-0325">Glycoprotein</keyword>
<dbReference type="GO" id="GO:0052689">
    <property type="term" value="F:carboxylic ester hydrolase activity"/>
    <property type="evidence" value="ECO:0007669"/>
    <property type="project" value="UniProtKB-KW"/>
</dbReference>
<organism evidence="9 10">
    <name type="scientific">Aquatica leii</name>
    <dbReference type="NCBI Taxonomy" id="1421715"/>
    <lineage>
        <taxon>Eukaryota</taxon>
        <taxon>Metazoa</taxon>
        <taxon>Ecdysozoa</taxon>
        <taxon>Arthropoda</taxon>
        <taxon>Hexapoda</taxon>
        <taxon>Insecta</taxon>
        <taxon>Pterygota</taxon>
        <taxon>Neoptera</taxon>
        <taxon>Endopterygota</taxon>
        <taxon>Coleoptera</taxon>
        <taxon>Polyphaga</taxon>
        <taxon>Elateriformia</taxon>
        <taxon>Elateroidea</taxon>
        <taxon>Lampyridae</taxon>
        <taxon>Luciolinae</taxon>
        <taxon>Aquatica</taxon>
    </lineage>
</organism>
<dbReference type="EMBL" id="JARPUR010000002">
    <property type="protein sequence ID" value="KAK4881072.1"/>
    <property type="molecule type" value="Genomic_DNA"/>
</dbReference>
<evidence type="ECO:0000256" key="4">
    <source>
        <dbReference type="ARBA" id="ARBA00023157"/>
    </source>
</evidence>
<dbReference type="CDD" id="cd00312">
    <property type="entry name" value="Esterase_lipase"/>
    <property type="match status" value="1"/>
</dbReference>
<accession>A0AAN7SHG1</accession>
<dbReference type="InterPro" id="IPR019826">
    <property type="entry name" value="Carboxylesterase_B_AS"/>
</dbReference>
<evidence type="ECO:0000256" key="7">
    <source>
        <dbReference type="SAM" id="SignalP"/>
    </source>
</evidence>
<comment type="similarity">
    <text evidence="1 6">Belongs to the type-B carboxylesterase/lipase family.</text>
</comment>
<name>A0AAN7SHG1_9COLE</name>
<evidence type="ECO:0000256" key="5">
    <source>
        <dbReference type="ARBA" id="ARBA00023180"/>
    </source>
</evidence>
<evidence type="ECO:0000256" key="6">
    <source>
        <dbReference type="RuleBase" id="RU361235"/>
    </source>
</evidence>
<evidence type="ECO:0000313" key="10">
    <source>
        <dbReference type="Proteomes" id="UP001353858"/>
    </source>
</evidence>
<comment type="caution">
    <text evidence="9">The sequence shown here is derived from an EMBL/GenBank/DDBJ whole genome shotgun (WGS) entry which is preliminary data.</text>
</comment>
<evidence type="ECO:0000259" key="8">
    <source>
        <dbReference type="Pfam" id="PF00135"/>
    </source>
</evidence>
<keyword evidence="2" id="KW-0719">Serine esterase</keyword>
<dbReference type="EC" id="3.1.1.-" evidence="6"/>
<keyword evidence="7" id="KW-0732">Signal</keyword>
<evidence type="ECO:0000256" key="1">
    <source>
        <dbReference type="ARBA" id="ARBA00005964"/>
    </source>
</evidence>
<feature type="chain" id="PRO_5042918856" description="Carboxylic ester hydrolase" evidence="7">
    <location>
        <begin position="16"/>
        <end position="553"/>
    </location>
</feature>
<dbReference type="AlphaFoldDB" id="A0AAN7SHG1"/>
<keyword evidence="3 6" id="KW-0378">Hydrolase</keyword>
<dbReference type="Gene3D" id="3.40.50.1820">
    <property type="entry name" value="alpha/beta hydrolase"/>
    <property type="match status" value="1"/>
</dbReference>
<keyword evidence="4" id="KW-1015">Disulfide bond</keyword>
<reference evidence="10" key="1">
    <citation type="submission" date="2023-01" db="EMBL/GenBank/DDBJ databases">
        <title>Key to firefly adult light organ development and bioluminescence: homeobox transcription factors regulate luciferase expression and transportation to peroxisome.</title>
        <authorList>
            <person name="Fu X."/>
        </authorList>
    </citation>
    <scope>NUCLEOTIDE SEQUENCE [LARGE SCALE GENOMIC DNA]</scope>
</reference>
<gene>
    <name evidence="9" type="ORF">RN001_004391</name>
</gene>
<keyword evidence="10" id="KW-1185">Reference proteome</keyword>
<dbReference type="PANTHER" id="PTHR43142:SF1">
    <property type="entry name" value="CARBOXYLIC ESTER HYDROLASE"/>
    <property type="match status" value="1"/>
</dbReference>
<dbReference type="InterPro" id="IPR002018">
    <property type="entry name" value="CarbesteraseB"/>
</dbReference>
<dbReference type="PROSITE" id="PS00122">
    <property type="entry name" value="CARBOXYLESTERASE_B_1"/>
    <property type="match status" value="1"/>
</dbReference>
<proteinExistence type="inferred from homology"/>
<dbReference type="Proteomes" id="UP001353858">
    <property type="component" value="Unassembled WGS sequence"/>
</dbReference>
<sequence length="553" mass="62530">MFFLFVICLVNIVNSNPIINLPFGKLEGHVLKTYNKKEFLAFEGIPYAKPPIGELRFEEPQIFEPWDGILLANKIYVCKQYNHYTPLGEDFVTGNEDCLYLNVYTPDHNQEALRDVIVYIHGGAFMFGNGGSYGPFLLLDKNVVYVTINYRLGPLGFLSTEDAVVPGNNGLKDQLLALKWIRNNIKYFGGNPSSVTLTGMSAGGASAQLHTLSPLSKGLFHRGISQSGCVLNPWVLVERSLEKSQTLAASLNCPTNNTMDMIKCLKGKPAYDIVKSVKLFMPWLYNPFTPFGVVIDKWSSEPFLSEHPYLLLSKGKVLDVPWLFSHVESEGLYPGSEFISKSEYLPQINDRWNELIPHILDFNSTVPLGQQSQVLQKIRDFYFGNTPVTEETYSNLIKMISDRLFLYDLNHAVKLHSAAIQSPVYHYYFTYRGAHSKSETLSKSMKNFGVSHADDTIYVLSTNINTRSTPADKDMSAVFIDLWISYASNSIPQVNDTLWLPVQKEKVSNSINSLKIESPYSQKMIELSFGNSQFWDSLPFNENQNLYNKKAEL</sequence>
<evidence type="ECO:0000313" key="9">
    <source>
        <dbReference type="EMBL" id="KAK4881072.1"/>
    </source>
</evidence>